<keyword evidence="5" id="KW-0997">Cell inner membrane</keyword>
<evidence type="ECO:0000256" key="1">
    <source>
        <dbReference type="ARBA" id="ARBA00004383"/>
    </source>
</evidence>
<dbReference type="InterPro" id="IPR051045">
    <property type="entry name" value="TonB-dependent_transducer"/>
</dbReference>
<feature type="region of interest" description="Disordered" evidence="10">
    <location>
        <begin position="60"/>
        <end position="92"/>
    </location>
</feature>
<dbReference type="GO" id="GO:0098797">
    <property type="term" value="C:plasma membrane protein complex"/>
    <property type="evidence" value="ECO:0007669"/>
    <property type="project" value="TreeGrafter"/>
</dbReference>
<dbReference type="InterPro" id="IPR006260">
    <property type="entry name" value="TonB/TolA_C"/>
</dbReference>
<evidence type="ECO:0000256" key="9">
    <source>
        <dbReference type="ARBA" id="ARBA00023136"/>
    </source>
</evidence>
<reference evidence="13 14" key="1">
    <citation type="submission" date="2020-09" db="EMBL/GenBank/DDBJ databases">
        <title>Sinomicrobium weinanense sp. nov., a halophilic bacteria isolated from saline-alkali soil.</title>
        <authorList>
            <person name="Wu P."/>
            <person name="Ren H."/>
            <person name="Mei Y."/>
            <person name="Liang Y."/>
            <person name="Chen Z."/>
        </authorList>
    </citation>
    <scope>NUCLEOTIDE SEQUENCE [LARGE SCALE GENOMIC DNA]</scope>
    <source>
        <strain evidence="13 14">FJxs</strain>
    </source>
</reference>
<dbReference type="Pfam" id="PF03544">
    <property type="entry name" value="TonB_C"/>
    <property type="match status" value="1"/>
</dbReference>
<evidence type="ECO:0000256" key="11">
    <source>
        <dbReference type="SAM" id="Phobius"/>
    </source>
</evidence>
<dbReference type="GO" id="GO:0015031">
    <property type="term" value="P:protein transport"/>
    <property type="evidence" value="ECO:0007669"/>
    <property type="project" value="UniProtKB-KW"/>
</dbReference>
<feature type="domain" description="TonB C-terminal" evidence="12">
    <location>
        <begin position="147"/>
        <end position="236"/>
    </location>
</feature>
<feature type="compositionally biased region" description="Acidic residues" evidence="10">
    <location>
        <begin position="83"/>
        <end position="92"/>
    </location>
</feature>
<sequence>MIPKKNPKADLVRNSGLFFALGLALVLFLSWKGLEWKKYDKTSFIAQGSEADDIPDEINVPVIDLNTPPPPPPPSPDVIPPDFEPEDNDTEKEESRIFPTEDLFDEPIDVDDIPETETVSDEPVSINLVESVPVFPGCEDAEDKLKCFQESMIRHVQKNFSYPEWARERGVEGKVYVTFIIDKDGNITGVNMRGPDKSLEKEAARIIDKLPKMTPGKQGNRAVRVPFSLPITFRLK</sequence>
<feature type="transmembrane region" description="Helical" evidence="11">
    <location>
        <begin position="12"/>
        <end position="31"/>
    </location>
</feature>
<dbReference type="InterPro" id="IPR003538">
    <property type="entry name" value="TonB"/>
</dbReference>
<name>A0A926Q0L7_9FLAO</name>
<dbReference type="GO" id="GO:0030288">
    <property type="term" value="C:outer membrane-bounded periplasmic space"/>
    <property type="evidence" value="ECO:0007669"/>
    <property type="project" value="InterPro"/>
</dbReference>
<evidence type="ECO:0000313" key="13">
    <source>
        <dbReference type="EMBL" id="MBC9795037.1"/>
    </source>
</evidence>
<comment type="caution">
    <text evidence="13">The sequence shown here is derived from an EMBL/GenBank/DDBJ whole genome shotgun (WGS) entry which is preliminary data.</text>
</comment>
<proteinExistence type="inferred from homology"/>
<dbReference type="NCBIfam" id="TIGR01352">
    <property type="entry name" value="tonB_Cterm"/>
    <property type="match status" value="1"/>
</dbReference>
<dbReference type="GO" id="GO:0055085">
    <property type="term" value="P:transmembrane transport"/>
    <property type="evidence" value="ECO:0007669"/>
    <property type="project" value="InterPro"/>
</dbReference>
<comment type="subcellular location">
    <subcellularLocation>
        <location evidence="1">Cell inner membrane</location>
        <topology evidence="1">Single-pass membrane protein</topology>
        <orientation evidence="1">Periplasmic side</orientation>
    </subcellularLocation>
</comment>
<keyword evidence="8 11" id="KW-1133">Transmembrane helix</keyword>
<dbReference type="InterPro" id="IPR037682">
    <property type="entry name" value="TonB_C"/>
</dbReference>
<accession>A0A926Q0L7</accession>
<dbReference type="SUPFAM" id="SSF74653">
    <property type="entry name" value="TolA/TonB C-terminal domain"/>
    <property type="match status" value="1"/>
</dbReference>
<feature type="compositionally biased region" description="Pro residues" evidence="10">
    <location>
        <begin position="67"/>
        <end position="79"/>
    </location>
</feature>
<keyword evidence="7" id="KW-0653">Protein transport</keyword>
<keyword evidence="4" id="KW-1003">Cell membrane</keyword>
<gene>
    <name evidence="13" type="ORF">IBL28_03590</name>
</gene>
<evidence type="ECO:0000313" key="14">
    <source>
        <dbReference type="Proteomes" id="UP000653730"/>
    </source>
</evidence>
<evidence type="ECO:0000256" key="3">
    <source>
        <dbReference type="ARBA" id="ARBA00022448"/>
    </source>
</evidence>
<comment type="similarity">
    <text evidence="2">Belongs to the TonB family.</text>
</comment>
<keyword evidence="3" id="KW-0813">Transport</keyword>
<evidence type="ECO:0000256" key="8">
    <source>
        <dbReference type="ARBA" id="ARBA00022989"/>
    </source>
</evidence>
<dbReference type="Gene3D" id="3.30.1150.10">
    <property type="match status" value="1"/>
</dbReference>
<dbReference type="PANTHER" id="PTHR33446:SF2">
    <property type="entry name" value="PROTEIN TONB"/>
    <property type="match status" value="1"/>
</dbReference>
<dbReference type="GO" id="GO:0031992">
    <property type="term" value="F:energy transducer activity"/>
    <property type="evidence" value="ECO:0007669"/>
    <property type="project" value="InterPro"/>
</dbReference>
<evidence type="ECO:0000259" key="12">
    <source>
        <dbReference type="PROSITE" id="PS52015"/>
    </source>
</evidence>
<evidence type="ECO:0000256" key="2">
    <source>
        <dbReference type="ARBA" id="ARBA00006555"/>
    </source>
</evidence>
<dbReference type="PRINTS" id="PR01374">
    <property type="entry name" value="TONBPROTEIN"/>
</dbReference>
<protein>
    <submittedName>
        <fullName evidence="13">Energy transducer TonB</fullName>
    </submittedName>
</protein>
<keyword evidence="14" id="KW-1185">Reference proteome</keyword>
<dbReference type="Proteomes" id="UP000653730">
    <property type="component" value="Unassembled WGS sequence"/>
</dbReference>
<evidence type="ECO:0000256" key="10">
    <source>
        <dbReference type="SAM" id="MobiDB-lite"/>
    </source>
</evidence>
<keyword evidence="9 11" id="KW-0472">Membrane</keyword>
<evidence type="ECO:0000256" key="7">
    <source>
        <dbReference type="ARBA" id="ARBA00022927"/>
    </source>
</evidence>
<dbReference type="RefSeq" id="WP_187964195.1">
    <property type="nucleotide sequence ID" value="NZ_JACVDC010000006.1"/>
</dbReference>
<evidence type="ECO:0000256" key="6">
    <source>
        <dbReference type="ARBA" id="ARBA00022692"/>
    </source>
</evidence>
<keyword evidence="6 11" id="KW-0812">Transmembrane</keyword>
<dbReference type="GO" id="GO:0015891">
    <property type="term" value="P:siderophore transport"/>
    <property type="evidence" value="ECO:0007669"/>
    <property type="project" value="InterPro"/>
</dbReference>
<dbReference type="PROSITE" id="PS52015">
    <property type="entry name" value="TONB_CTD"/>
    <property type="match status" value="1"/>
</dbReference>
<evidence type="ECO:0000256" key="4">
    <source>
        <dbReference type="ARBA" id="ARBA00022475"/>
    </source>
</evidence>
<evidence type="ECO:0000256" key="5">
    <source>
        <dbReference type="ARBA" id="ARBA00022519"/>
    </source>
</evidence>
<dbReference type="EMBL" id="JACVDC010000006">
    <property type="protein sequence ID" value="MBC9795037.1"/>
    <property type="molecule type" value="Genomic_DNA"/>
</dbReference>
<dbReference type="PANTHER" id="PTHR33446">
    <property type="entry name" value="PROTEIN TONB-RELATED"/>
    <property type="match status" value="1"/>
</dbReference>
<organism evidence="13 14">
    <name type="scientific">Sinomicrobium weinanense</name>
    <dbReference type="NCBI Taxonomy" id="2842200"/>
    <lineage>
        <taxon>Bacteria</taxon>
        <taxon>Pseudomonadati</taxon>
        <taxon>Bacteroidota</taxon>
        <taxon>Flavobacteriia</taxon>
        <taxon>Flavobacteriales</taxon>
        <taxon>Flavobacteriaceae</taxon>
        <taxon>Sinomicrobium</taxon>
    </lineage>
</organism>
<dbReference type="AlphaFoldDB" id="A0A926Q0L7"/>